<evidence type="ECO:0000256" key="4">
    <source>
        <dbReference type="ARBA" id="ARBA00022989"/>
    </source>
</evidence>
<gene>
    <name evidence="9" type="primary">LOC105128905</name>
</gene>
<protein>
    <submittedName>
        <fullName evidence="9">Reticulon-like protein B17 isoform X5</fullName>
    </submittedName>
</protein>
<dbReference type="InterPro" id="IPR003388">
    <property type="entry name" value="Reticulon"/>
</dbReference>
<feature type="region of interest" description="Disordered" evidence="6">
    <location>
        <begin position="151"/>
        <end position="184"/>
    </location>
</feature>
<dbReference type="Pfam" id="PF02453">
    <property type="entry name" value="Reticulon"/>
    <property type="match status" value="1"/>
</dbReference>
<dbReference type="RefSeq" id="XP_011029065.1">
    <property type="nucleotide sequence ID" value="XM_011030763.1"/>
</dbReference>
<feature type="compositionally biased region" description="Low complexity" evidence="6">
    <location>
        <begin position="166"/>
        <end position="178"/>
    </location>
</feature>
<feature type="domain" description="Reticulon" evidence="7">
    <location>
        <begin position="216"/>
        <end position="323"/>
    </location>
</feature>
<evidence type="ECO:0000256" key="3">
    <source>
        <dbReference type="ARBA" id="ARBA00022824"/>
    </source>
</evidence>
<evidence type="ECO:0000256" key="6">
    <source>
        <dbReference type="SAM" id="MobiDB-lite"/>
    </source>
</evidence>
<dbReference type="InterPro" id="IPR044647">
    <property type="entry name" value="RTNLB17/18/21"/>
</dbReference>
<feature type="region of interest" description="Disordered" evidence="6">
    <location>
        <begin position="1"/>
        <end position="23"/>
    </location>
</feature>
<reference evidence="9" key="1">
    <citation type="submission" date="2025-08" db="UniProtKB">
        <authorList>
            <consortium name="RefSeq"/>
        </authorList>
    </citation>
    <scope>IDENTIFICATION</scope>
</reference>
<name>A0AAJ6UGN2_POPEU</name>
<keyword evidence="3" id="KW-0256">Endoplasmic reticulum</keyword>
<dbReference type="GO" id="GO:0005789">
    <property type="term" value="C:endoplasmic reticulum membrane"/>
    <property type="evidence" value="ECO:0007669"/>
    <property type="project" value="UniProtKB-SubCell"/>
</dbReference>
<keyword evidence="4" id="KW-1133">Transmembrane helix</keyword>
<evidence type="ECO:0000256" key="5">
    <source>
        <dbReference type="ARBA" id="ARBA00023136"/>
    </source>
</evidence>
<keyword evidence="5" id="KW-0472">Membrane</keyword>
<feature type="compositionally biased region" description="Low complexity" evidence="6">
    <location>
        <begin position="51"/>
        <end position="71"/>
    </location>
</feature>
<organism evidence="8 9">
    <name type="scientific">Populus euphratica</name>
    <name type="common">Euphrates poplar</name>
    <dbReference type="NCBI Taxonomy" id="75702"/>
    <lineage>
        <taxon>Eukaryota</taxon>
        <taxon>Viridiplantae</taxon>
        <taxon>Streptophyta</taxon>
        <taxon>Embryophyta</taxon>
        <taxon>Tracheophyta</taxon>
        <taxon>Spermatophyta</taxon>
        <taxon>Magnoliopsida</taxon>
        <taxon>eudicotyledons</taxon>
        <taxon>Gunneridae</taxon>
        <taxon>Pentapetalae</taxon>
        <taxon>rosids</taxon>
        <taxon>fabids</taxon>
        <taxon>Malpighiales</taxon>
        <taxon>Salicaceae</taxon>
        <taxon>Saliceae</taxon>
        <taxon>Populus</taxon>
    </lineage>
</organism>
<dbReference type="GeneID" id="105128905"/>
<evidence type="ECO:0000259" key="7">
    <source>
        <dbReference type="Pfam" id="PF02453"/>
    </source>
</evidence>
<dbReference type="PANTHER" id="PTHR46626">
    <property type="entry name" value="RETICULON-LIKE PROTEIN B17"/>
    <property type="match status" value="1"/>
</dbReference>
<dbReference type="Proteomes" id="UP000694918">
    <property type="component" value="Unplaced"/>
</dbReference>
<keyword evidence="8" id="KW-1185">Reference proteome</keyword>
<proteinExistence type="predicted"/>
<dbReference type="AlphaFoldDB" id="A0AAJ6UGN2"/>
<accession>A0AAJ6UGN2</accession>
<sequence length="412" mass="45990">MDTTPPSRRSNPNSQAKSASRLSRIIYSIEPEAKPPQLSLDLIPSSEKKTPSSLSLKSSTNSLPLQEQLLLSPSPLRKSRNRLVDRYEIPEEGVLERNGYRRRCKGRGSQMGSLGCASPRSDRRLRRRLEVESREERDLIGFVDEVGKLRKRRHSGRSKKEKEKLSLVPSLPSSSTTPKVDEGDGGNLERIGMVVYDLITWKDVAKSSLWFGLGCLCFLSSCFAKGISFSVEKLRKFKLTEEDILRVGRLILPAANLAISKTRELFSGEPSMTLKVIPFLLLGAEYGHLVTLRRLCGIGFFISFTIPKLFACYSSQINQKAEHLKCRMMEAWRACSHKKMVAASAVTAFWNLSSLKTRIFTAFISLVILRCCRQQQMPSQEEGGLPPTQVEGVAEGEQEPQQAGVAVASLNQ</sequence>
<feature type="region of interest" description="Disordered" evidence="6">
    <location>
        <begin position="378"/>
        <end position="412"/>
    </location>
</feature>
<dbReference type="PANTHER" id="PTHR46626:SF2">
    <property type="entry name" value="RETICULON-LIKE PROTEIN B17"/>
    <property type="match status" value="1"/>
</dbReference>
<evidence type="ECO:0000313" key="9">
    <source>
        <dbReference type="RefSeq" id="XP_011029065.1"/>
    </source>
</evidence>
<evidence type="ECO:0000313" key="8">
    <source>
        <dbReference type="Proteomes" id="UP000694918"/>
    </source>
</evidence>
<evidence type="ECO:0000256" key="2">
    <source>
        <dbReference type="ARBA" id="ARBA00022692"/>
    </source>
</evidence>
<feature type="compositionally biased region" description="Polar residues" evidence="6">
    <location>
        <begin position="1"/>
        <end position="21"/>
    </location>
</feature>
<evidence type="ECO:0000256" key="1">
    <source>
        <dbReference type="ARBA" id="ARBA00004477"/>
    </source>
</evidence>
<keyword evidence="2" id="KW-0812">Transmembrane</keyword>
<feature type="region of interest" description="Disordered" evidence="6">
    <location>
        <begin position="36"/>
        <end position="71"/>
    </location>
</feature>
<comment type="subcellular location">
    <subcellularLocation>
        <location evidence="1">Endoplasmic reticulum membrane</location>
        <topology evidence="1">Multi-pass membrane protein</topology>
    </subcellularLocation>
</comment>